<proteinExistence type="predicted"/>
<dbReference type="GO" id="GO:0003677">
    <property type="term" value="F:DNA binding"/>
    <property type="evidence" value="ECO:0007669"/>
    <property type="project" value="InterPro"/>
</dbReference>
<evidence type="ECO:0000313" key="2">
    <source>
        <dbReference type="EMBL" id="PHV55995.1"/>
    </source>
</evidence>
<gene>
    <name evidence="2" type="ORF">CS009_09590</name>
</gene>
<dbReference type="InterPro" id="IPR046947">
    <property type="entry name" value="LytR-like"/>
</dbReference>
<dbReference type="Proteomes" id="UP000221763">
    <property type="component" value="Unassembled WGS sequence"/>
</dbReference>
<feature type="domain" description="HTH LytTR-type" evidence="1">
    <location>
        <begin position="6"/>
        <end position="111"/>
    </location>
</feature>
<evidence type="ECO:0000313" key="3">
    <source>
        <dbReference type="Proteomes" id="UP000221763"/>
    </source>
</evidence>
<accession>A0AAP8KBQ6</accession>
<dbReference type="PANTHER" id="PTHR37299">
    <property type="entry name" value="TRANSCRIPTIONAL REGULATOR-RELATED"/>
    <property type="match status" value="1"/>
</dbReference>
<dbReference type="GO" id="GO:0000156">
    <property type="term" value="F:phosphorelay response regulator activity"/>
    <property type="evidence" value="ECO:0007669"/>
    <property type="project" value="InterPro"/>
</dbReference>
<dbReference type="PANTHER" id="PTHR37299:SF1">
    <property type="entry name" value="STAGE 0 SPORULATION PROTEIN A HOMOLOG"/>
    <property type="match status" value="1"/>
</dbReference>
<sequence length="115" mass="13767">MPMNFMIIKVKDETKKVLLSDILYIISHPSKPHYIQIVTEKEIYDCLQKLQSIEELYPECFIRCHRSSLVNRSKIKVINSREKRIFLGEKGEHCLTFSRRRYQDILHQWINKGGM</sequence>
<dbReference type="SMART" id="SM00850">
    <property type="entry name" value="LytTR"/>
    <property type="match status" value="1"/>
</dbReference>
<organism evidence="2 3">
    <name type="scientific">Streptococcus macedonicus</name>
    <name type="common">Streptococcus gallolyticus macedonicus</name>
    <dbReference type="NCBI Taxonomy" id="59310"/>
    <lineage>
        <taxon>Bacteria</taxon>
        <taxon>Bacillati</taxon>
        <taxon>Bacillota</taxon>
        <taxon>Bacilli</taxon>
        <taxon>Lactobacillales</taxon>
        <taxon>Streptococcaceae</taxon>
        <taxon>Streptococcus</taxon>
    </lineage>
</organism>
<name>A0AAP8KBQ6_STRMC</name>
<evidence type="ECO:0000259" key="1">
    <source>
        <dbReference type="PROSITE" id="PS50930"/>
    </source>
</evidence>
<dbReference type="AlphaFoldDB" id="A0AAP8KBQ6"/>
<dbReference type="PROSITE" id="PS50930">
    <property type="entry name" value="HTH_LYTTR"/>
    <property type="match status" value="1"/>
</dbReference>
<protein>
    <submittedName>
        <fullName evidence="2">LytTR family transcriptional regulator</fullName>
    </submittedName>
</protein>
<dbReference type="Gene3D" id="2.40.50.1020">
    <property type="entry name" value="LytTr DNA-binding domain"/>
    <property type="match status" value="1"/>
</dbReference>
<dbReference type="EMBL" id="PEBN01000052">
    <property type="protein sequence ID" value="PHV55995.1"/>
    <property type="molecule type" value="Genomic_DNA"/>
</dbReference>
<comment type="caution">
    <text evidence="2">The sequence shown here is derived from an EMBL/GenBank/DDBJ whole genome shotgun (WGS) entry which is preliminary data.</text>
</comment>
<reference evidence="2 3" key="1">
    <citation type="submission" date="2017-10" db="EMBL/GenBank/DDBJ databases">
        <title>Whole-genome sequence of three Streptococcus macedonicus strains isolated from Italian cheeses of the Veneto region.</title>
        <authorList>
            <person name="Treu L."/>
            <person name="De Diego-Diaz B."/>
            <person name="Papadimitriou K."/>
            <person name="Tsakalidou E."/>
            <person name="Corich V."/>
            <person name="Giacomini A."/>
        </authorList>
    </citation>
    <scope>NUCLEOTIDE SEQUENCE [LARGE SCALE GENOMIC DNA]</scope>
    <source>
        <strain evidence="2 3">19AS</strain>
    </source>
</reference>
<dbReference type="Pfam" id="PF04397">
    <property type="entry name" value="LytTR"/>
    <property type="match status" value="1"/>
</dbReference>
<dbReference type="InterPro" id="IPR007492">
    <property type="entry name" value="LytTR_DNA-bd_dom"/>
</dbReference>